<dbReference type="GO" id="GO:0005737">
    <property type="term" value="C:cytoplasm"/>
    <property type="evidence" value="ECO:0007669"/>
    <property type="project" value="UniProtKB-SubCell"/>
</dbReference>
<feature type="binding site" evidence="7">
    <location>
        <position position="67"/>
    </location>
    <ligand>
        <name>tRNA</name>
        <dbReference type="ChEBI" id="CHEBI:17843"/>
    </ligand>
</feature>
<dbReference type="HAMAP" id="MF_00083">
    <property type="entry name" value="Pept_tRNA_hydro_bact"/>
    <property type="match status" value="1"/>
</dbReference>
<evidence type="ECO:0000256" key="4">
    <source>
        <dbReference type="ARBA" id="ARBA00022884"/>
    </source>
</evidence>
<evidence type="ECO:0000313" key="10">
    <source>
        <dbReference type="EMBL" id="KKR99128.1"/>
    </source>
</evidence>
<dbReference type="PANTHER" id="PTHR17224:SF1">
    <property type="entry name" value="PEPTIDYL-TRNA HYDROLASE"/>
    <property type="match status" value="1"/>
</dbReference>
<organism evidence="10 11">
    <name type="scientific">Candidatus Uhrbacteria bacterium GW2011_GWC1_41_20</name>
    <dbReference type="NCBI Taxonomy" id="1618983"/>
    <lineage>
        <taxon>Bacteria</taxon>
        <taxon>Candidatus Uhriibacteriota</taxon>
    </lineage>
</organism>
<dbReference type="EMBL" id="LCAW01000010">
    <property type="protein sequence ID" value="KKR99128.1"/>
    <property type="molecule type" value="Genomic_DNA"/>
</dbReference>
<evidence type="ECO:0000256" key="3">
    <source>
        <dbReference type="ARBA" id="ARBA00022801"/>
    </source>
</evidence>
<comment type="caution">
    <text evidence="10">The sequence shown here is derived from an EMBL/GenBank/DDBJ whole genome shotgun (WGS) entry which is preliminary data.</text>
</comment>
<keyword evidence="7" id="KW-0963">Cytoplasm</keyword>
<comment type="subunit">
    <text evidence="7">Monomer.</text>
</comment>
<proteinExistence type="inferred from homology"/>
<sequence length="186" mass="20455">MILLIGLGNIGTQYKNTRHNVGFMVVDAIANELGCSFSNKPDVHAQVAEVNMDGEKLILAKPTTFMNKSGDALVALQKQFKIADADVWTVYDDASLDLGVMRVRKEGSAGGHNGVKSIIEALGTQAFWRFKVGVNAPAENIPLEDWVLSKFPEDQHELLGRVIELTKETILNAFQTQPEEESETLN</sequence>
<evidence type="ECO:0000256" key="1">
    <source>
        <dbReference type="ARBA" id="ARBA00013260"/>
    </source>
</evidence>
<dbReference type="InterPro" id="IPR001328">
    <property type="entry name" value="Pept_tRNA_hydro"/>
</dbReference>
<dbReference type="Proteomes" id="UP000033930">
    <property type="component" value="Unassembled WGS sequence"/>
</dbReference>
<dbReference type="PROSITE" id="PS01196">
    <property type="entry name" value="PEPT_TRNA_HYDROL_2"/>
    <property type="match status" value="1"/>
</dbReference>
<keyword evidence="3 7" id="KW-0378">Hydrolase</keyword>
<feature type="binding site" evidence="7">
    <location>
        <position position="14"/>
    </location>
    <ligand>
        <name>tRNA</name>
        <dbReference type="ChEBI" id="CHEBI:17843"/>
    </ligand>
</feature>
<evidence type="ECO:0000313" key="11">
    <source>
        <dbReference type="Proteomes" id="UP000033930"/>
    </source>
</evidence>
<dbReference type="PROSITE" id="PS01195">
    <property type="entry name" value="PEPT_TRNA_HYDROL_1"/>
    <property type="match status" value="1"/>
</dbReference>
<comment type="similarity">
    <text evidence="5 7 9">Belongs to the PTH family.</text>
</comment>
<dbReference type="EC" id="3.1.1.29" evidence="1 7"/>
<dbReference type="InterPro" id="IPR036416">
    <property type="entry name" value="Pept_tRNA_hydro_sf"/>
</dbReference>
<comment type="subcellular location">
    <subcellularLocation>
        <location evidence="7">Cytoplasm</location>
    </subcellularLocation>
</comment>
<comment type="function">
    <text evidence="7">Catalyzes the release of premature peptidyl moieties from peptidyl-tRNA molecules trapped in stalled 50S ribosomal subunits, and thus maintains levels of free tRNAs and 50S ribosomes.</text>
</comment>
<comment type="function">
    <text evidence="7">Hydrolyzes ribosome-free peptidyl-tRNAs (with 1 or more amino acids incorporated), which drop off the ribosome during protein synthesis, or as a result of ribosome stalling.</text>
</comment>
<dbReference type="InterPro" id="IPR018171">
    <property type="entry name" value="Pept_tRNA_hydro_CS"/>
</dbReference>
<evidence type="ECO:0000256" key="2">
    <source>
        <dbReference type="ARBA" id="ARBA00022555"/>
    </source>
</evidence>
<dbReference type="GO" id="GO:0000049">
    <property type="term" value="F:tRNA binding"/>
    <property type="evidence" value="ECO:0007669"/>
    <property type="project" value="UniProtKB-UniRule"/>
</dbReference>
<dbReference type="PATRIC" id="fig|1618983.3.peg.509"/>
<protein>
    <recommendedName>
        <fullName evidence="6 7">Peptidyl-tRNA hydrolase</fullName>
        <shortName evidence="7">Pth</shortName>
        <ecNumber evidence="1 7">3.1.1.29</ecNumber>
    </recommendedName>
</protein>
<dbReference type="CDD" id="cd00462">
    <property type="entry name" value="PTH"/>
    <property type="match status" value="1"/>
</dbReference>
<feature type="binding site" evidence="7">
    <location>
        <position position="65"/>
    </location>
    <ligand>
        <name>tRNA</name>
        <dbReference type="ChEBI" id="CHEBI:17843"/>
    </ligand>
</feature>
<evidence type="ECO:0000256" key="7">
    <source>
        <dbReference type="HAMAP-Rule" id="MF_00083"/>
    </source>
</evidence>
<gene>
    <name evidence="7" type="primary">pth</name>
    <name evidence="10" type="ORF">UU50_C0010G0023</name>
</gene>
<keyword evidence="2 7" id="KW-0820">tRNA-binding</keyword>
<reference evidence="10 11" key="1">
    <citation type="journal article" date="2015" name="Nature">
        <title>rRNA introns, odd ribosomes, and small enigmatic genomes across a large radiation of phyla.</title>
        <authorList>
            <person name="Brown C.T."/>
            <person name="Hug L.A."/>
            <person name="Thomas B.C."/>
            <person name="Sharon I."/>
            <person name="Castelle C.J."/>
            <person name="Singh A."/>
            <person name="Wilkins M.J."/>
            <person name="Williams K.H."/>
            <person name="Banfield J.F."/>
        </authorList>
    </citation>
    <scope>NUCLEOTIDE SEQUENCE [LARGE SCALE GENOMIC DNA]</scope>
</reference>
<evidence type="ECO:0000256" key="9">
    <source>
        <dbReference type="RuleBase" id="RU004320"/>
    </source>
</evidence>
<evidence type="ECO:0000256" key="8">
    <source>
        <dbReference type="RuleBase" id="RU000673"/>
    </source>
</evidence>
<comment type="catalytic activity">
    <reaction evidence="7 8">
        <text>an N-acyl-L-alpha-aminoacyl-tRNA + H2O = an N-acyl-L-amino acid + a tRNA + H(+)</text>
        <dbReference type="Rhea" id="RHEA:54448"/>
        <dbReference type="Rhea" id="RHEA-COMP:10123"/>
        <dbReference type="Rhea" id="RHEA-COMP:13883"/>
        <dbReference type="ChEBI" id="CHEBI:15377"/>
        <dbReference type="ChEBI" id="CHEBI:15378"/>
        <dbReference type="ChEBI" id="CHEBI:59874"/>
        <dbReference type="ChEBI" id="CHEBI:78442"/>
        <dbReference type="ChEBI" id="CHEBI:138191"/>
        <dbReference type="EC" id="3.1.1.29"/>
    </reaction>
</comment>
<dbReference type="PANTHER" id="PTHR17224">
    <property type="entry name" value="PEPTIDYL-TRNA HYDROLASE"/>
    <property type="match status" value="1"/>
</dbReference>
<feature type="site" description="Stabilizes the basic form of H active site to accept a proton" evidence="7">
    <location>
        <position position="92"/>
    </location>
</feature>
<feature type="site" description="Discriminates between blocked and unblocked aminoacyl-tRNA" evidence="7">
    <location>
        <position position="9"/>
    </location>
</feature>
<feature type="binding site" evidence="7">
    <location>
        <position position="113"/>
    </location>
    <ligand>
        <name>tRNA</name>
        <dbReference type="ChEBI" id="CHEBI:17843"/>
    </ligand>
</feature>
<dbReference type="FunFam" id="3.40.50.1470:FF:000001">
    <property type="entry name" value="Peptidyl-tRNA hydrolase"/>
    <property type="match status" value="1"/>
</dbReference>
<keyword evidence="4 7" id="KW-0694">RNA-binding</keyword>
<accession>A0A0G0VE33</accession>
<dbReference type="NCBIfam" id="TIGR00447">
    <property type="entry name" value="pth"/>
    <property type="match status" value="1"/>
</dbReference>
<evidence type="ECO:0000256" key="6">
    <source>
        <dbReference type="ARBA" id="ARBA00050038"/>
    </source>
</evidence>
<dbReference type="GO" id="GO:0004045">
    <property type="term" value="F:peptidyl-tRNA hydrolase activity"/>
    <property type="evidence" value="ECO:0007669"/>
    <property type="project" value="UniProtKB-UniRule"/>
</dbReference>
<dbReference type="SUPFAM" id="SSF53178">
    <property type="entry name" value="Peptidyl-tRNA hydrolase-like"/>
    <property type="match status" value="1"/>
</dbReference>
<dbReference type="Pfam" id="PF01195">
    <property type="entry name" value="Pept_tRNA_hydro"/>
    <property type="match status" value="1"/>
</dbReference>
<dbReference type="AlphaFoldDB" id="A0A0G0VE33"/>
<name>A0A0G0VE33_9BACT</name>
<dbReference type="Gene3D" id="3.40.50.1470">
    <property type="entry name" value="Peptidyl-tRNA hydrolase"/>
    <property type="match status" value="1"/>
</dbReference>
<evidence type="ECO:0000256" key="5">
    <source>
        <dbReference type="ARBA" id="ARBA00038063"/>
    </source>
</evidence>
<dbReference type="GO" id="GO:0072344">
    <property type="term" value="P:rescue of stalled ribosome"/>
    <property type="evidence" value="ECO:0007669"/>
    <property type="project" value="UniProtKB-UniRule"/>
</dbReference>
<feature type="active site" description="Proton acceptor" evidence="7">
    <location>
        <position position="19"/>
    </location>
</feature>
<dbReference type="GO" id="GO:0006515">
    <property type="term" value="P:protein quality control for misfolded or incompletely synthesized proteins"/>
    <property type="evidence" value="ECO:0007669"/>
    <property type="project" value="UniProtKB-UniRule"/>
</dbReference>